<keyword evidence="1" id="KW-0812">Transmembrane</keyword>
<evidence type="ECO:0000313" key="3">
    <source>
        <dbReference type="Proteomes" id="UP001150217"/>
    </source>
</evidence>
<proteinExistence type="predicted"/>
<name>A0ABQ8V6V3_9AGAR</name>
<reference evidence="2" key="1">
    <citation type="submission" date="2022-08" db="EMBL/GenBank/DDBJ databases">
        <title>A Global Phylogenomic Analysis of the Shiitake Genus Lentinula.</title>
        <authorList>
            <consortium name="DOE Joint Genome Institute"/>
            <person name="Sierra-Patev S."/>
            <person name="Min B."/>
            <person name="Naranjo-Ortiz M."/>
            <person name="Looney B."/>
            <person name="Konkel Z."/>
            <person name="Slot J.C."/>
            <person name="Sakamoto Y."/>
            <person name="Steenwyk J.L."/>
            <person name="Rokas A."/>
            <person name="Carro J."/>
            <person name="Camarero S."/>
            <person name="Ferreira P."/>
            <person name="Molpeceres G."/>
            <person name="Ruiz-Duenas F.J."/>
            <person name="Serrano A."/>
            <person name="Henrissat B."/>
            <person name="Drula E."/>
            <person name="Hughes K.W."/>
            <person name="Mata J.L."/>
            <person name="Ishikawa N.K."/>
            <person name="Vargas-Isla R."/>
            <person name="Ushijima S."/>
            <person name="Smith C.A."/>
            <person name="Ahrendt S."/>
            <person name="Andreopoulos W."/>
            <person name="He G."/>
            <person name="Labutti K."/>
            <person name="Lipzen A."/>
            <person name="Ng V."/>
            <person name="Riley R."/>
            <person name="Sandor L."/>
            <person name="Barry K."/>
            <person name="Martinez A.T."/>
            <person name="Xiao Y."/>
            <person name="Gibbons J.G."/>
            <person name="Terashima K."/>
            <person name="Grigoriev I.V."/>
            <person name="Hibbett D.S."/>
        </authorList>
    </citation>
    <scope>NUCLEOTIDE SEQUENCE</scope>
    <source>
        <strain evidence="2">RHP3577 ss4</strain>
    </source>
</reference>
<accession>A0ABQ8V6V3</accession>
<comment type="caution">
    <text evidence="2">The sequence shown here is derived from an EMBL/GenBank/DDBJ whole genome shotgun (WGS) entry which is preliminary data.</text>
</comment>
<keyword evidence="1" id="KW-0472">Membrane</keyword>
<dbReference type="Proteomes" id="UP001150217">
    <property type="component" value="Unassembled WGS sequence"/>
</dbReference>
<feature type="transmembrane region" description="Helical" evidence="1">
    <location>
        <begin position="6"/>
        <end position="32"/>
    </location>
</feature>
<evidence type="ECO:0000256" key="1">
    <source>
        <dbReference type="SAM" id="Phobius"/>
    </source>
</evidence>
<organism evidence="2 3">
    <name type="scientific">Lentinula lateritia</name>
    <dbReference type="NCBI Taxonomy" id="40482"/>
    <lineage>
        <taxon>Eukaryota</taxon>
        <taxon>Fungi</taxon>
        <taxon>Dikarya</taxon>
        <taxon>Basidiomycota</taxon>
        <taxon>Agaricomycotina</taxon>
        <taxon>Agaricomycetes</taxon>
        <taxon>Agaricomycetidae</taxon>
        <taxon>Agaricales</taxon>
        <taxon>Marasmiineae</taxon>
        <taxon>Omphalotaceae</taxon>
        <taxon>Lentinula</taxon>
    </lineage>
</organism>
<dbReference type="EMBL" id="JANVFT010000071">
    <property type="protein sequence ID" value="KAJ4476294.1"/>
    <property type="molecule type" value="Genomic_DNA"/>
</dbReference>
<sequence length="51" mass="5405">MNIHPYVIAAATVARVVVGTEFMVPSLFLGLLRLFGFAMSGPVAGSRHSSE</sequence>
<protein>
    <submittedName>
        <fullName evidence="2">Uncharacterized protein</fullName>
    </submittedName>
</protein>
<keyword evidence="3" id="KW-1185">Reference proteome</keyword>
<keyword evidence="1" id="KW-1133">Transmembrane helix</keyword>
<evidence type="ECO:0000313" key="2">
    <source>
        <dbReference type="EMBL" id="KAJ4476294.1"/>
    </source>
</evidence>
<gene>
    <name evidence="2" type="ORF">C8R41DRAFT_923422</name>
</gene>